<feature type="chain" id="PRO_5002551965" evidence="4">
    <location>
        <begin position="23"/>
        <end position="222"/>
    </location>
</feature>
<sequence>MKKHLRKLAYALVVAGVSAAHAGSYESFFRALKRDDDRTVTTLLQRGFDPNTADPDGHVGLTLALKEPSLKAAAALLQHPQLDVNRLNPAGESPLMMAALKGELAWCQRLIERGADVNKPGWTPLHYAATGSSIPVIELLLEHHAFIDAQSPNKTTPLMMAARYGSEEAVVTLLDAGADPTMRNERGLSAADFARGGERDRLAELIERRSATYNTASPSSPK</sequence>
<proteinExistence type="predicted"/>
<dbReference type="AlphaFoldDB" id="A0A0G3BQ95"/>
<dbReference type="Proteomes" id="UP000035352">
    <property type="component" value="Chromosome"/>
</dbReference>
<dbReference type="InterPro" id="IPR036770">
    <property type="entry name" value="Ankyrin_rpt-contain_sf"/>
</dbReference>
<organism evidence="5 6">
    <name type="scientific">Caldimonas brevitalea</name>
    <dbReference type="NCBI Taxonomy" id="413882"/>
    <lineage>
        <taxon>Bacteria</taxon>
        <taxon>Pseudomonadati</taxon>
        <taxon>Pseudomonadota</taxon>
        <taxon>Betaproteobacteria</taxon>
        <taxon>Burkholderiales</taxon>
        <taxon>Sphaerotilaceae</taxon>
        <taxon>Caldimonas</taxon>
    </lineage>
</organism>
<feature type="repeat" description="ANK" evidence="3">
    <location>
        <begin position="90"/>
        <end position="118"/>
    </location>
</feature>
<dbReference type="RefSeq" id="WP_047195122.1">
    <property type="nucleotide sequence ID" value="NZ_CP011371.1"/>
</dbReference>
<dbReference type="KEGG" id="pbh:AAW51_2835"/>
<evidence type="ECO:0000256" key="4">
    <source>
        <dbReference type="SAM" id="SignalP"/>
    </source>
</evidence>
<dbReference type="Gene3D" id="1.25.40.20">
    <property type="entry name" value="Ankyrin repeat-containing domain"/>
    <property type="match status" value="1"/>
</dbReference>
<dbReference type="PANTHER" id="PTHR24171">
    <property type="entry name" value="ANKYRIN REPEAT DOMAIN-CONTAINING PROTEIN 39-RELATED"/>
    <property type="match status" value="1"/>
</dbReference>
<name>A0A0G3BQ95_9BURK</name>
<dbReference type="STRING" id="413882.AAW51_2835"/>
<dbReference type="PROSITE" id="PS50297">
    <property type="entry name" value="ANK_REP_REGION"/>
    <property type="match status" value="3"/>
</dbReference>
<keyword evidence="6" id="KW-1185">Reference proteome</keyword>
<reference evidence="5 6" key="1">
    <citation type="submission" date="2015-05" db="EMBL/GenBank/DDBJ databases">
        <authorList>
            <person name="Tang B."/>
            <person name="Yu Y."/>
        </authorList>
    </citation>
    <scope>NUCLEOTIDE SEQUENCE [LARGE SCALE GENOMIC DNA]</scope>
    <source>
        <strain evidence="5 6">DSM 7029</strain>
    </source>
</reference>
<feature type="signal peptide" evidence="4">
    <location>
        <begin position="1"/>
        <end position="22"/>
    </location>
</feature>
<keyword evidence="2 3" id="KW-0040">ANK repeat</keyword>
<gene>
    <name evidence="5" type="ORF">AAW51_2835</name>
</gene>
<feature type="repeat" description="ANK" evidence="3">
    <location>
        <begin position="120"/>
        <end position="152"/>
    </location>
</feature>
<dbReference type="OrthoDB" id="198309at2"/>
<protein>
    <submittedName>
        <fullName evidence="5">Ankyrin</fullName>
    </submittedName>
</protein>
<keyword evidence="4" id="KW-0732">Signal</keyword>
<evidence type="ECO:0000313" key="6">
    <source>
        <dbReference type="Proteomes" id="UP000035352"/>
    </source>
</evidence>
<dbReference type="PATRIC" id="fig|413882.6.peg.2957"/>
<dbReference type="EMBL" id="CP011371">
    <property type="protein sequence ID" value="AKJ29526.1"/>
    <property type="molecule type" value="Genomic_DNA"/>
</dbReference>
<dbReference type="SMART" id="SM00248">
    <property type="entry name" value="ANK"/>
    <property type="match status" value="5"/>
</dbReference>
<dbReference type="PANTHER" id="PTHR24171:SF8">
    <property type="entry name" value="BRCA1-ASSOCIATED RING DOMAIN PROTEIN 1"/>
    <property type="match status" value="1"/>
</dbReference>
<evidence type="ECO:0000256" key="2">
    <source>
        <dbReference type="ARBA" id="ARBA00023043"/>
    </source>
</evidence>
<accession>A0A0G3BQ95</accession>
<dbReference type="PROSITE" id="PS50088">
    <property type="entry name" value="ANK_REPEAT"/>
    <property type="match status" value="3"/>
</dbReference>
<feature type="repeat" description="ANK" evidence="3">
    <location>
        <begin position="153"/>
        <end position="185"/>
    </location>
</feature>
<evidence type="ECO:0000256" key="1">
    <source>
        <dbReference type="ARBA" id="ARBA00022737"/>
    </source>
</evidence>
<dbReference type="SUPFAM" id="SSF48403">
    <property type="entry name" value="Ankyrin repeat"/>
    <property type="match status" value="1"/>
</dbReference>
<evidence type="ECO:0000313" key="5">
    <source>
        <dbReference type="EMBL" id="AKJ29526.1"/>
    </source>
</evidence>
<dbReference type="InterPro" id="IPR002110">
    <property type="entry name" value="Ankyrin_rpt"/>
</dbReference>
<keyword evidence="1" id="KW-0677">Repeat</keyword>
<dbReference type="Pfam" id="PF12796">
    <property type="entry name" value="Ank_2"/>
    <property type="match status" value="1"/>
</dbReference>
<evidence type="ECO:0000256" key="3">
    <source>
        <dbReference type="PROSITE-ProRule" id="PRU00023"/>
    </source>
</evidence>